<protein>
    <submittedName>
        <fullName evidence="1">Uncharacterized protein</fullName>
    </submittedName>
</protein>
<evidence type="ECO:0000313" key="2">
    <source>
        <dbReference type="Proteomes" id="UP000230233"/>
    </source>
</evidence>
<reference evidence="2" key="1">
    <citation type="submission" date="2017-10" db="EMBL/GenBank/DDBJ databases">
        <title>Rapid genome shrinkage in a self-fertile nematode reveals novel sperm competition proteins.</title>
        <authorList>
            <person name="Yin D."/>
            <person name="Schwarz E.M."/>
            <person name="Thomas C.G."/>
            <person name="Felde R.L."/>
            <person name="Korf I.F."/>
            <person name="Cutter A.D."/>
            <person name="Schartner C.M."/>
            <person name="Ralston E.J."/>
            <person name="Meyer B.J."/>
            <person name="Haag E.S."/>
        </authorList>
    </citation>
    <scope>NUCLEOTIDE SEQUENCE [LARGE SCALE GENOMIC DNA]</scope>
    <source>
        <strain evidence="2">JU1422</strain>
    </source>
</reference>
<accession>A0A2G5T7Y6</accession>
<keyword evidence="2" id="KW-1185">Reference proteome</keyword>
<evidence type="ECO:0000313" key="1">
    <source>
        <dbReference type="EMBL" id="PIC23221.1"/>
    </source>
</evidence>
<dbReference type="EMBL" id="PDUG01000005">
    <property type="protein sequence ID" value="PIC23221.1"/>
    <property type="molecule type" value="Genomic_DNA"/>
</dbReference>
<proteinExistence type="predicted"/>
<dbReference type="STRING" id="1611254.A0A2G5T7Y6"/>
<organism evidence="1 2">
    <name type="scientific">Caenorhabditis nigoni</name>
    <dbReference type="NCBI Taxonomy" id="1611254"/>
    <lineage>
        <taxon>Eukaryota</taxon>
        <taxon>Metazoa</taxon>
        <taxon>Ecdysozoa</taxon>
        <taxon>Nematoda</taxon>
        <taxon>Chromadorea</taxon>
        <taxon>Rhabditida</taxon>
        <taxon>Rhabditina</taxon>
        <taxon>Rhabditomorpha</taxon>
        <taxon>Rhabditoidea</taxon>
        <taxon>Rhabditidae</taxon>
        <taxon>Peloderinae</taxon>
        <taxon>Caenorhabditis</taxon>
    </lineage>
</organism>
<gene>
    <name evidence="1" type="primary">Cnig_chr_V.g16994</name>
    <name evidence="1" type="ORF">B9Z55_016994</name>
</gene>
<dbReference type="OrthoDB" id="5835829at2759"/>
<name>A0A2G5T7Y6_9PELO</name>
<dbReference type="AlphaFoldDB" id="A0A2G5T7Y6"/>
<dbReference type="Proteomes" id="UP000230233">
    <property type="component" value="Chromosome V"/>
</dbReference>
<sequence>MSTVRFAVYNELFGQPSAVGYIPHIGSNSAPEAGLFDRVNDIFRNFLMLNLMGRMADLQQTFIEGAIGKPVPY</sequence>
<comment type="caution">
    <text evidence="1">The sequence shown here is derived from an EMBL/GenBank/DDBJ whole genome shotgun (WGS) entry which is preliminary data.</text>
</comment>